<dbReference type="Gene3D" id="3.30.565.10">
    <property type="entry name" value="Histidine kinase-like ATPase, C-terminal domain"/>
    <property type="match status" value="1"/>
</dbReference>
<accession>A0AA43XHT8</accession>
<dbReference type="GO" id="GO:0016020">
    <property type="term" value="C:membrane"/>
    <property type="evidence" value="ECO:0007669"/>
    <property type="project" value="UniProtKB-SubCell"/>
</dbReference>
<dbReference type="InterPro" id="IPR004358">
    <property type="entry name" value="Sig_transdc_His_kin-like_C"/>
</dbReference>
<reference evidence="9 10" key="1">
    <citation type="submission" date="2019-04" db="EMBL/GenBank/DDBJ databases">
        <title>Isachenkonia alkalipeptolytica gen. nov. sp. nov. a new anaerobic, alkiliphilic organothrophic bacterium capable to reduce synthesized ferrihydrite isolated from a soda lake.</title>
        <authorList>
            <person name="Toshchakov S.V."/>
            <person name="Zavarzina D.G."/>
            <person name="Zhilina T.N."/>
            <person name="Kostrikina N.A."/>
            <person name="Kublanov I.V."/>
        </authorList>
    </citation>
    <scope>NUCLEOTIDE SEQUENCE [LARGE SCALE GENOMIC DNA]</scope>
    <source>
        <strain evidence="9 10">Z-1701</strain>
    </source>
</reference>
<proteinExistence type="predicted"/>
<dbReference type="CDD" id="cd00082">
    <property type="entry name" value="HisKA"/>
    <property type="match status" value="1"/>
</dbReference>
<comment type="catalytic activity">
    <reaction evidence="1">
        <text>ATP + protein L-histidine = ADP + protein N-phospho-L-histidine.</text>
        <dbReference type="EC" id="2.7.13.3"/>
    </reaction>
</comment>
<comment type="subcellular location">
    <subcellularLocation>
        <location evidence="2">Membrane</location>
    </subcellularLocation>
</comment>
<evidence type="ECO:0000256" key="2">
    <source>
        <dbReference type="ARBA" id="ARBA00004370"/>
    </source>
</evidence>
<dbReference type="InterPro" id="IPR036097">
    <property type="entry name" value="HisK_dim/P_sf"/>
</dbReference>
<evidence type="ECO:0000313" key="10">
    <source>
        <dbReference type="Proteomes" id="UP000449710"/>
    </source>
</evidence>
<dbReference type="PRINTS" id="PR00344">
    <property type="entry name" value="BCTRLSENSOR"/>
</dbReference>
<dbReference type="Pfam" id="PF00512">
    <property type="entry name" value="HisKA"/>
    <property type="match status" value="1"/>
</dbReference>
<protein>
    <recommendedName>
        <fullName evidence="3">histidine kinase</fullName>
        <ecNumber evidence="3">2.7.13.3</ecNumber>
    </recommendedName>
</protein>
<name>A0AA43XHT8_9CLOT</name>
<dbReference type="FunFam" id="3.30.565.10:FF:000006">
    <property type="entry name" value="Sensor histidine kinase WalK"/>
    <property type="match status" value="1"/>
</dbReference>
<evidence type="ECO:0000313" key="9">
    <source>
        <dbReference type="EMBL" id="NBG87113.1"/>
    </source>
</evidence>
<evidence type="ECO:0000259" key="8">
    <source>
        <dbReference type="PROSITE" id="PS50109"/>
    </source>
</evidence>
<feature type="domain" description="Histidine kinase" evidence="8">
    <location>
        <begin position="189"/>
        <end position="408"/>
    </location>
</feature>
<dbReference type="Proteomes" id="UP000449710">
    <property type="component" value="Unassembled WGS sequence"/>
</dbReference>
<comment type="caution">
    <text evidence="9">The sequence shown here is derived from an EMBL/GenBank/DDBJ whole genome shotgun (WGS) entry which is preliminary data.</text>
</comment>
<dbReference type="InterPro" id="IPR003661">
    <property type="entry name" value="HisK_dim/P_dom"/>
</dbReference>
<organism evidence="9 10">
    <name type="scientific">Isachenkonia alkalipeptolytica</name>
    <dbReference type="NCBI Taxonomy" id="2565777"/>
    <lineage>
        <taxon>Bacteria</taxon>
        <taxon>Bacillati</taxon>
        <taxon>Bacillota</taxon>
        <taxon>Clostridia</taxon>
        <taxon>Eubacteriales</taxon>
        <taxon>Clostridiaceae</taxon>
        <taxon>Isachenkonia</taxon>
    </lineage>
</organism>
<evidence type="ECO:0000256" key="1">
    <source>
        <dbReference type="ARBA" id="ARBA00000085"/>
    </source>
</evidence>
<dbReference type="SUPFAM" id="SSF47384">
    <property type="entry name" value="Homodimeric domain of signal transducing histidine kinase"/>
    <property type="match status" value="1"/>
</dbReference>
<evidence type="ECO:0000256" key="6">
    <source>
        <dbReference type="ARBA" id="ARBA00022777"/>
    </source>
</evidence>
<keyword evidence="5" id="KW-0808">Transferase</keyword>
<gene>
    <name evidence="9" type="ORF">ISALK_01230</name>
</gene>
<dbReference type="EMBL" id="SUMG01000001">
    <property type="protein sequence ID" value="NBG87113.1"/>
    <property type="molecule type" value="Genomic_DNA"/>
</dbReference>
<keyword evidence="6 9" id="KW-0418">Kinase</keyword>
<dbReference type="InterPro" id="IPR005467">
    <property type="entry name" value="His_kinase_dom"/>
</dbReference>
<keyword evidence="10" id="KW-1185">Reference proteome</keyword>
<dbReference type="Pfam" id="PF02518">
    <property type="entry name" value="HATPase_c"/>
    <property type="match status" value="1"/>
</dbReference>
<dbReference type="SMART" id="SM00387">
    <property type="entry name" value="HATPase_c"/>
    <property type="match status" value="1"/>
</dbReference>
<dbReference type="InterPro" id="IPR050736">
    <property type="entry name" value="Sensor_HK_Regulatory"/>
</dbReference>
<dbReference type="SMART" id="SM00388">
    <property type="entry name" value="HisKA"/>
    <property type="match status" value="1"/>
</dbReference>
<evidence type="ECO:0000256" key="7">
    <source>
        <dbReference type="ARBA" id="ARBA00023012"/>
    </source>
</evidence>
<dbReference type="GO" id="GO:0000155">
    <property type="term" value="F:phosphorelay sensor kinase activity"/>
    <property type="evidence" value="ECO:0007669"/>
    <property type="project" value="InterPro"/>
</dbReference>
<dbReference type="PANTHER" id="PTHR43711:SF1">
    <property type="entry name" value="HISTIDINE KINASE 1"/>
    <property type="match status" value="1"/>
</dbReference>
<sequence length="410" mass="46765">MLMEMNSETKGRGFIIRCSREGIIKDIIRNELKREFPFDPKENIHYYLDHESLIEYKRFFAEVAESGTGLGWKLNLKGQEKNIPLTFAGVLDEEDFFVVAAENADQILDYYEELIKRNSPYGEKIRDIIKRSFTRNVTRNNGLPKNAEVETYHHISTLNNELTNMQRTLTKKNIDLKRLDKQKNEYLGMAVHDLRNPIGTIMGYSEILKGEIQAQLNDEQREMLDLISSSSEYMLKIIDDFLDVSKIQLGNLQLDKYLINIEDLVRHNISNNLIVARQKDINLEYLLKGESPFAKVDPGKLNQVLNNLIGNSVKFSPSHSSIKVTVSSDHEKVIIEVSDQGLGISMKDKEKLFKPYQQTDTKSTEGEKGEGLGLAIVKKIIKGHGGDIKVESEEGKGSRFSVLLPKEEVN</sequence>
<dbReference type="InterPro" id="IPR036890">
    <property type="entry name" value="HATPase_C_sf"/>
</dbReference>
<keyword evidence="7" id="KW-0902">Two-component regulatory system</keyword>
<evidence type="ECO:0000256" key="4">
    <source>
        <dbReference type="ARBA" id="ARBA00022553"/>
    </source>
</evidence>
<dbReference type="SUPFAM" id="SSF55874">
    <property type="entry name" value="ATPase domain of HSP90 chaperone/DNA topoisomerase II/histidine kinase"/>
    <property type="match status" value="1"/>
</dbReference>
<evidence type="ECO:0000256" key="5">
    <source>
        <dbReference type="ARBA" id="ARBA00022679"/>
    </source>
</evidence>
<dbReference type="EC" id="2.7.13.3" evidence="3"/>
<evidence type="ECO:0000256" key="3">
    <source>
        <dbReference type="ARBA" id="ARBA00012438"/>
    </source>
</evidence>
<dbReference type="AlphaFoldDB" id="A0AA43XHT8"/>
<dbReference type="PANTHER" id="PTHR43711">
    <property type="entry name" value="TWO-COMPONENT HISTIDINE KINASE"/>
    <property type="match status" value="1"/>
</dbReference>
<dbReference type="InterPro" id="IPR003594">
    <property type="entry name" value="HATPase_dom"/>
</dbReference>
<dbReference type="Gene3D" id="1.10.287.130">
    <property type="match status" value="1"/>
</dbReference>
<keyword evidence="4" id="KW-0597">Phosphoprotein</keyword>
<dbReference type="PROSITE" id="PS50109">
    <property type="entry name" value="HIS_KIN"/>
    <property type="match status" value="1"/>
</dbReference>